<dbReference type="PANTHER" id="PTHR30055:SF151">
    <property type="entry name" value="TRANSCRIPTIONAL REGULATORY PROTEIN"/>
    <property type="match status" value="1"/>
</dbReference>
<sequence length="254" mass="28452">MSERRSGEGQPDRTLALLWRNQRQLPSDPQRKRGAGRRPSLTVDDVVQAGIRLADEQGLAAASMGGLAKELGVGTMTLYTYVPSKEELLDLMVDQVLGERRLPSPGAPRPEDWREQVEIYSVQTREMFQRHLWLSQVSTIRPPVGPGMLAGREYLLSVLLDLGLTPTETNTAALAITTYVDSAASLEAESLLVERTTGQTNNAWWSERNDLWETYFDVEQHPAMTTIWHADGYKSTAHDAYRYGLDRLLDGIQP</sequence>
<dbReference type="InterPro" id="IPR036271">
    <property type="entry name" value="Tet_transcr_reg_TetR-rel_C_sf"/>
</dbReference>
<dbReference type="PRINTS" id="PR00455">
    <property type="entry name" value="HTHTETR"/>
</dbReference>
<feature type="domain" description="HTH tetR-type" evidence="6">
    <location>
        <begin position="40"/>
        <end position="100"/>
    </location>
</feature>
<dbReference type="InterPro" id="IPR001647">
    <property type="entry name" value="HTH_TetR"/>
</dbReference>
<dbReference type="Pfam" id="PF02909">
    <property type="entry name" value="TetR_C_1"/>
    <property type="match status" value="1"/>
</dbReference>
<keyword evidence="1" id="KW-0805">Transcription regulation</keyword>
<evidence type="ECO:0000313" key="8">
    <source>
        <dbReference type="Proteomes" id="UP000755585"/>
    </source>
</evidence>
<keyword evidence="2 4" id="KW-0238">DNA-binding</keyword>
<dbReference type="Pfam" id="PF00440">
    <property type="entry name" value="TetR_N"/>
    <property type="match status" value="1"/>
</dbReference>
<dbReference type="InterPro" id="IPR009057">
    <property type="entry name" value="Homeodomain-like_sf"/>
</dbReference>
<evidence type="ECO:0000259" key="6">
    <source>
        <dbReference type="PROSITE" id="PS50977"/>
    </source>
</evidence>
<dbReference type="PANTHER" id="PTHR30055">
    <property type="entry name" value="HTH-TYPE TRANSCRIPTIONAL REGULATOR RUTR"/>
    <property type="match status" value="1"/>
</dbReference>
<feature type="DNA-binding region" description="H-T-H motif" evidence="4">
    <location>
        <begin position="63"/>
        <end position="82"/>
    </location>
</feature>
<dbReference type="InterPro" id="IPR004111">
    <property type="entry name" value="Repressor_TetR_C"/>
</dbReference>
<name>A0ABS4UDX8_9ACTN</name>
<feature type="compositionally biased region" description="Basic and acidic residues" evidence="5">
    <location>
        <begin position="1"/>
        <end position="11"/>
    </location>
</feature>
<gene>
    <name evidence="7" type="ORF">JOF29_000901</name>
</gene>
<evidence type="ECO:0000256" key="1">
    <source>
        <dbReference type="ARBA" id="ARBA00023015"/>
    </source>
</evidence>
<dbReference type="Gene3D" id="1.10.357.10">
    <property type="entry name" value="Tetracycline Repressor, domain 2"/>
    <property type="match status" value="1"/>
</dbReference>
<keyword evidence="3" id="KW-0804">Transcription</keyword>
<dbReference type="RefSeq" id="WP_209692955.1">
    <property type="nucleotide sequence ID" value="NZ_BAAAVU010000016.1"/>
</dbReference>
<evidence type="ECO:0000256" key="3">
    <source>
        <dbReference type="ARBA" id="ARBA00023163"/>
    </source>
</evidence>
<organism evidence="7 8">
    <name type="scientific">Kribbella aluminosa</name>
    <dbReference type="NCBI Taxonomy" id="416017"/>
    <lineage>
        <taxon>Bacteria</taxon>
        <taxon>Bacillati</taxon>
        <taxon>Actinomycetota</taxon>
        <taxon>Actinomycetes</taxon>
        <taxon>Propionibacteriales</taxon>
        <taxon>Kribbellaceae</taxon>
        <taxon>Kribbella</taxon>
    </lineage>
</organism>
<dbReference type="InterPro" id="IPR050109">
    <property type="entry name" value="HTH-type_TetR-like_transc_reg"/>
</dbReference>
<dbReference type="SUPFAM" id="SSF46689">
    <property type="entry name" value="Homeodomain-like"/>
    <property type="match status" value="1"/>
</dbReference>
<protein>
    <submittedName>
        <fullName evidence="7">AcrR family transcriptional regulator</fullName>
    </submittedName>
</protein>
<feature type="region of interest" description="Disordered" evidence="5">
    <location>
        <begin position="1"/>
        <end position="40"/>
    </location>
</feature>
<evidence type="ECO:0000256" key="2">
    <source>
        <dbReference type="ARBA" id="ARBA00023125"/>
    </source>
</evidence>
<proteinExistence type="predicted"/>
<accession>A0ABS4UDX8</accession>
<evidence type="ECO:0000313" key="7">
    <source>
        <dbReference type="EMBL" id="MBP2349818.1"/>
    </source>
</evidence>
<keyword evidence="8" id="KW-1185">Reference proteome</keyword>
<dbReference type="PROSITE" id="PS50977">
    <property type="entry name" value="HTH_TETR_2"/>
    <property type="match status" value="1"/>
</dbReference>
<dbReference type="Gene3D" id="1.10.10.60">
    <property type="entry name" value="Homeodomain-like"/>
    <property type="match status" value="1"/>
</dbReference>
<comment type="caution">
    <text evidence="7">The sequence shown here is derived from an EMBL/GenBank/DDBJ whole genome shotgun (WGS) entry which is preliminary data.</text>
</comment>
<dbReference type="SUPFAM" id="SSF48498">
    <property type="entry name" value="Tetracyclin repressor-like, C-terminal domain"/>
    <property type="match status" value="1"/>
</dbReference>
<evidence type="ECO:0000256" key="4">
    <source>
        <dbReference type="PROSITE-ProRule" id="PRU00335"/>
    </source>
</evidence>
<dbReference type="Proteomes" id="UP000755585">
    <property type="component" value="Unassembled WGS sequence"/>
</dbReference>
<dbReference type="EMBL" id="JAGINT010000001">
    <property type="protein sequence ID" value="MBP2349818.1"/>
    <property type="molecule type" value="Genomic_DNA"/>
</dbReference>
<evidence type="ECO:0000256" key="5">
    <source>
        <dbReference type="SAM" id="MobiDB-lite"/>
    </source>
</evidence>
<reference evidence="7 8" key="1">
    <citation type="submission" date="2021-03" db="EMBL/GenBank/DDBJ databases">
        <title>Sequencing the genomes of 1000 actinobacteria strains.</title>
        <authorList>
            <person name="Klenk H.-P."/>
        </authorList>
    </citation>
    <scope>NUCLEOTIDE SEQUENCE [LARGE SCALE GENOMIC DNA]</scope>
    <source>
        <strain evidence="7 8">DSM 18824</strain>
    </source>
</reference>